<dbReference type="GO" id="GO:0000785">
    <property type="term" value="C:chromatin"/>
    <property type="evidence" value="ECO:0007669"/>
    <property type="project" value="TreeGrafter"/>
</dbReference>
<evidence type="ECO:0000256" key="1">
    <source>
        <dbReference type="ARBA" id="ARBA00022723"/>
    </source>
</evidence>
<accession>A0A139GUY0</accession>
<evidence type="ECO:0000313" key="10">
    <source>
        <dbReference type="Proteomes" id="UP000070133"/>
    </source>
</evidence>
<dbReference type="Pfam" id="PF00096">
    <property type="entry name" value="zf-C2H2"/>
    <property type="match status" value="2"/>
</dbReference>
<feature type="compositionally biased region" description="Polar residues" evidence="7">
    <location>
        <begin position="41"/>
        <end position="59"/>
    </location>
</feature>
<evidence type="ECO:0000256" key="2">
    <source>
        <dbReference type="ARBA" id="ARBA00022737"/>
    </source>
</evidence>
<dbReference type="PROSITE" id="PS00028">
    <property type="entry name" value="ZINC_FINGER_C2H2_1"/>
    <property type="match status" value="2"/>
</dbReference>
<dbReference type="PANTHER" id="PTHR14003:SF19">
    <property type="entry name" value="YY2 TRANSCRIPTION FACTOR"/>
    <property type="match status" value="1"/>
</dbReference>
<proteinExistence type="predicted"/>
<dbReference type="GO" id="GO:0000981">
    <property type="term" value="F:DNA-binding transcription factor activity, RNA polymerase II-specific"/>
    <property type="evidence" value="ECO:0007669"/>
    <property type="project" value="TreeGrafter"/>
</dbReference>
<feature type="region of interest" description="Disordered" evidence="7">
    <location>
        <begin position="389"/>
        <end position="432"/>
    </location>
</feature>
<keyword evidence="2" id="KW-0677">Repeat</keyword>
<feature type="region of interest" description="Disordered" evidence="7">
    <location>
        <begin position="185"/>
        <end position="232"/>
    </location>
</feature>
<evidence type="ECO:0000256" key="3">
    <source>
        <dbReference type="ARBA" id="ARBA00022771"/>
    </source>
</evidence>
<keyword evidence="1" id="KW-0479">Metal-binding</keyword>
<dbReference type="Proteomes" id="UP000070133">
    <property type="component" value="Unassembled WGS sequence"/>
</dbReference>
<dbReference type="OrthoDB" id="6910977at2759"/>
<organism evidence="9 10">
    <name type="scientific">Pseudocercospora eumusae</name>
    <dbReference type="NCBI Taxonomy" id="321146"/>
    <lineage>
        <taxon>Eukaryota</taxon>
        <taxon>Fungi</taxon>
        <taxon>Dikarya</taxon>
        <taxon>Ascomycota</taxon>
        <taxon>Pezizomycotina</taxon>
        <taxon>Dothideomycetes</taxon>
        <taxon>Dothideomycetidae</taxon>
        <taxon>Mycosphaerellales</taxon>
        <taxon>Mycosphaerellaceae</taxon>
        <taxon>Pseudocercospora</taxon>
    </lineage>
</organism>
<reference evidence="9 10" key="1">
    <citation type="submission" date="2015-07" db="EMBL/GenBank/DDBJ databases">
        <title>Comparative genomics of the Sigatoka disease complex on banana suggests a link between parallel evolutionary changes in Pseudocercospora fijiensis and Pseudocercospora eumusae and increased virulence on the banana host.</title>
        <authorList>
            <person name="Chang T.-C."/>
            <person name="Salvucci A."/>
            <person name="Crous P.W."/>
            <person name="Stergiopoulos I."/>
        </authorList>
    </citation>
    <scope>NUCLEOTIDE SEQUENCE [LARGE SCALE GENOMIC DNA]</scope>
    <source>
        <strain evidence="9 10">CBS 114824</strain>
    </source>
</reference>
<sequence>MSWYPSEEPPRQTMQNWQEYNFCQQPTPDTNTSQDAHEQHNFSNERWSTAESSIQDPYTISQPMPWPSEAPRGLGLESFHTPTQPIFDSHYAVSNDLAASVSWPCSAASLVSPVTHQDNQQYCSALDQWYPTSTPMTTSTGWEAVPGYARPSNLSACEASPRYSNYSISSTSSVVASSPYAHSDGCLQPVSPPNIKQEDPVDRSKDRLYSVPGLAPSTQPSHVNPGDIYATPPLSAAEQASFAGTFAQTKVEAEDTKPMPDAGSSTPRRALSMEHSGSPGGDVRVKRGYTTHANSTCECDKCGKLFQRSYNLKAHMETHDPEREQPHVCPYNDCKRRFVRRTDLIRHEQSVHLKTRNFHCPLCFSAFARKDTLRRHLDDGCPLREQVRRRRDRFKTSSSSSSAAAAPPHDDLLSQQQQHPPTAFMIPKTETF</sequence>
<dbReference type="FunFam" id="3.30.160.60:FF:000446">
    <property type="entry name" value="Zinc finger protein"/>
    <property type="match status" value="1"/>
</dbReference>
<dbReference type="Gene3D" id="3.30.160.60">
    <property type="entry name" value="Classic Zinc Finger"/>
    <property type="match status" value="2"/>
</dbReference>
<evidence type="ECO:0000256" key="4">
    <source>
        <dbReference type="ARBA" id="ARBA00022833"/>
    </source>
</evidence>
<dbReference type="EMBL" id="LFZN01000346">
    <property type="protein sequence ID" value="KXS94007.1"/>
    <property type="molecule type" value="Genomic_DNA"/>
</dbReference>
<feature type="compositionally biased region" description="Polar residues" evidence="7">
    <location>
        <begin position="12"/>
        <end position="34"/>
    </location>
</feature>
<name>A0A139GUY0_9PEZI</name>
<dbReference type="SMART" id="SM00355">
    <property type="entry name" value="ZnF_C2H2"/>
    <property type="match status" value="3"/>
</dbReference>
<feature type="region of interest" description="Disordered" evidence="7">
    <location>
        <begin position="250"/>
        <end position="284"/>
    </location>
</feature>
<dbReference type="STRING" id="321146.A0A139GUY0"/>
<dbReference type="SUPFAM" id="SSF57667">
    <property type="entry name" value="beta-beta-alpha zinc fingers"/>
    <property type="match status" value="2"/>
</dbReference>
<dbReference type="GO" id="GO:0000978">
    <property type="term" value="F:RNA polymerase II cis-regulatory region sequence-specific DNA binding"/>
    <property type="evidence" value="ECO:0007669"/>
    <property type="project" value="TreeGrafter"/>
</dbReference>
<feature type="compositionally biased region" description="Low complexity" evidence="7">
    <location>
        <begin position="397"/>
        <end position="406"/>
    </location>
</feature>
<feature type="region of interest" description="Disordered" evidence="7">
    <location>
        <begin position="1"/>
        <end position="59"/>
    </location>
</feature>
<evidence type="ECO:0000259" key="8">
    <source>
        <dbReference type="PROSITE" id="PS50157"/>
    </source>
</evidence>
<gene>
    <name evidence="9" type="ORF">AC578_1748</name>
</gene>
<comment type="caution">
    <text evidence="9">The sequence shown here is derived from an EMBL/GenBank/DDBJ whole genome shotgun (WGS) entry which is preliminary data.</text>
</comment>
<protein>
    <recommendedName>
        <fullName evidence="5">C2H2 type master regulator of conidiophore development brlA</fullName>
    </recommendedName>
</protein>
<evidence type="ECO:0000256" key="6">
    <source>
        <dbReference type="PROSITE-ProRule" id="PRU00042"/>
    </source>
</evidence>
<dbReference type="PROSITE" id="PS50157">
    <property type="entry name" value="ZINC_FINGER_C2H2_2"/>
    <property type="match status" value="2"/>
</dbReference>
<dbReference type="PANTHER" id="PTHR14003">
    <property type="entry name" value="TRANSCRIPTIONAL REPRESSOR PROTEIN YY"/>
    <property type="match status" value="1"/>
</dbReference>
<feature type="domain" description="C2H2-type" evidence="8">
    <location>
        <begin position="297"/>
        <end position="324"/>
    </location>
</feature>
<dbReference type="GO" id="GO:0008270">
    <property type="term" value="F:zinc ion binding"/>
    <property type="evidence" value="ECO:0007669"/>
    <property type="project" value="UniProtKB-KW"/>
</dbReference>
<evidence type="ECO:0000256" key="7">
    <source>
        <dbReference type="SAM" id="MobiDB-lite"/>
    </source>
</evidence>
<keyword evidence="10" id="KW-1185">Reference proteome</keyword>
<keyword evidence="4" id="KW-0862">Zinc</keyword>
<evidence type="ECO:0000313" key="9">
    <source>
        <dbReference type="EMBL" id="KXS94007.1"/>
    </source>
</evidence>
<dbReference type="InterPro" id="IPR013087">
    <property type="entry name" value="Znf_C2H2_type"/>
</dbReference>
<evidence type="ECO:0000256" key="5">
    <source>
        <dbReference type="ARBA" id="ARBA00044085"/>
    </source>
</evidence>
<dbReference type="AlphaFoldDB" id="A0A139GUY0"/>
<dbReference type="InterPro" id="IPR036236">
    <property type="entry name" value="Znf_C2H2_sf"/>
</dbReference>
<feature type="compositionally biased region" description="Basic and acidic residues" evidence="7">
    <location>
        <begin position="196"/>
        <end position="208"/>
    </location>
</feature>
<dbReference type="GO" id="GO:0005667">
    <property type="term" value="C:transcription regulator complex"/>
    <property type="evidence" value="ECO:0007669"/>
    <property type="project" value="TreeGrafter"/>
</dbReference>
<keyword evidence="3 6" id="KW-0863">Zinc-finger</keyword>
<feature type="domain" description="C2H2-type" evidence="8">
    <location>
        <begin position="327"/>
        <end position="357"/>
    </location>
</feature>